<organism evidence="1 2">
    <name type="scientific">Albidovulum litorale</name>
    <dbReference type="NCBI Taxonomy" id="2984134"/>
    <lineage>
        <taxon>Bacteria</taxon>
        <taxon>Pseudomonadati</taxon>
        <taxon>Pseudomonadota</taxon>
        <taxon>Alphaproteobacteria</taxon>
        <taxon>Rhodobacterales</taxon>
        <taxon>Paracoccaceae</taxon>
        <taxon>Albidovulum</taxon>
    </lineage>
</organism>
<dbReference type="Proteomes" id="UP001652564">
    <property type="component" value="Unassembled WGS sequence"/>
</dbReference>
<protein>
    <submittedName>
        <fullName evidence="1">Propanediol utilization protein</fullName>
    </submittedName>
</protein>
<keyword evidence="2" id="KW-1185">Reference proteome</keyword>
<dbReference type="EMBL" id="JAOWKZ010000002">
    <property type="protein sequence ID" value="MCV2872765.1"/>
    <property type="molecule type" value="Genomic_DNA"/>
</dbReference>
<evidence type="ECO:0000313" key="1">
    <source>
        <dbReference type="EMBL" id="MCV2872765.1"/>
    </source>
</evidence>
<proteinExistence type="predicted"/>
<sequence>MRQGVVRVAGHLGELMQGRLGPSGPVALVSLPCPVLAVEAWHLPGSGLSIHGSGQRLLTPTRALDLLDRLDLKLSGRVVLSASMPAGGGAGASTASLVALALLAGANVPPPDLARACVMAEGASDPLMFGMPERLLWASRRAEVLSRLPPIPRFDVVGGFFGEHRRTDPRDMDFPDISDLISPWRAAARARDATALARIASTSAERTLALRGPVGDPTARLASSLGALGFAIAHTGSARAFLFRPGTVPDNVAPRLRRMGFSGIVQFAAGGQK</sequence>
<comment type="caution">
    <text evidence="1">The sequence shown here is derived from an EMBL/GenBank/DDBJ whole genome shotgun (WGS) entry which is preliminary data.</text>
</comment>
<name>A0ABT2ZNQ4_9RHOB</name>
<dbReference type="SUPFAM" id="SSF54211">
    <property type="entry name" value="Ribosomal protein S5 domain 2-like"/>
    <property type="match status" value="1"/>
</dbReference>
<dbReference type="RefSeq" id="WP_263739943.1">
    <property type="nucleotide sequence ID" value="NZ_JAOWKZ010000002.1"/>
</dbReference>
<gene>
    <name evidence="1" type="ORF">OEZ71_10715</name>
</gene>
<evidence type="ECO:0000313" key="2">
    <source>
        <dbReference type="Proteomes" id="UP001652564"/>
    </source>
</evidence>
<accession>A0ABT2ZNQ4</accession>
<reference evidence="1 2" key="1">
    <citation type="submission" date="2022-10" db="EMBL/GenBank/DDBJ databases">
        <title>Defluviimonas sp. nov., isolated from ocean surface sediments.</title>
        <authorList>
            <person name="He W."/>
            <person name="Wang L."/>
            <person name="Zhang D.-F."/>
        </authorList>
    </citation>
    <scope>NUCLEOTIDE SEQUENCE [LARGE SCALE GENOMIC DNA]</scope>
    <source>
        <strain evidence="1 2">WL0050</strain>
    </source>
</reference>
<dbReference type="InterPro" id="IPR020568">
    <property type="entry name" value="Ribosomal_Su5_D2-typ_SF"/>
</dbReference>